<dbReference type="RefSeq" id="XP_005835653.1">
    <property type="nucleotide sequence ID" value="XM_005835596.1"/>
</dbReference>
<dbReference type="EMBL" id="JH992984">
    <property type="protein sequence ID" value="EKX48673.1"/>
    <property type="molecule type" value="Genomic_DNA"/>
</dbReference>
<keyword evidence="1" id="KW-0732">Signal</keyword>
<evidence type="ECO:0000313" key="5">
    <source>
        <dbReference type="Proteomes" id="UP000011087"/>
    </source>
</evidence>
<gene>
    <name evidence="3" type="ORF">GUITHDRAFT_105307</name>
</gene>
<dbReference type="SUPFAM" id="SSF49265">
    <property type="entry name" value="Fibronectin type III"/>
    <property type="match status" value="1"/>
</dbReference>
<sequence length="851" mass="94820">MIHFSTVGLAVLVVLAQVSANPACYTLGLVDSATVNRKPGFPDKFETQNYNSPDPSVKFVMDYSVDSTFANLNISESAIPDQYYFRYYLTPEGEDLGVALKDSDGYTLGGRYIYSKTQWPEQSFIFPVNRRLRPGRTYYFRNYRVRDDCMYPSWAWQKYYPEDVLTSPFSKVVYGLPSPVNSIQVVLLDQSKTVLVSWPLPTDTGNALPADNNRSVPVRYYLELTEVNRTANSTILNLNSTWLNFSAEVNLTESSLQIGILYNISLQVENEIGFSPVTSRYLRPATNPGVPDLFQAALNPNNLTNVSGNMFAVLSWKDPIDKGLVSKLQNTFLTAQNYQDDQLGYYSAYGKSATLQKSYPLPFPMRLGYFLPCAPTCANESKNQIIFVSPPNARGISDYCTPCNGCGVDSQIACPSSWTPNITANFNPVEECGSSVHLCKNPAVEIFPGKPYQFTVQAIWLDPTTSDSSTLSKTYGNSQVVYAKNIRFEYEKDFDSVLAPYVGSDWSKFVSVSRRDVFCNGSSSDPVGCSQLNNNSHQYFGSTQSVSDWRMFEYGWSELIVDVSFRAELLYIPQDPTLCVTAIGDSNSRSKLCFVLKTIRSSPSFVTPSLRAELHVGCEFAEVFEAQDKTEANLAVEEAKGMNYTVKIIPGGGYIQSFYRNASFTDLPTGASLLPNGLTSALNNPVSYRLKWTPQRKQEGYTYVITLEAIGYIDNKLVSLVSGPLQNTITVSLKVLRCKMCVNNVSLEYIAQEWRTSWLNVWSGNHQLWQQNVISLGPVLTVECGNGHFCNDDVYHIGDRYGVSVSDLLWWNPDIADDAGRSAKYALTTGQEICVLPNTCLTSGHIFSAGY</sequence>
<dbReference type="InterPro" id="IPR036779">
    <property type="entry name" value="LysM_dom_sf"/>
</dbReference>
<dbReference type="InterPro" id="IPR018392">
    <property type="entry name" value="LysM"/>
</dbReference>
<accession>L1JJG5</accession>
<dbReference type="PaxDb" id="55529-EKX48673"/>
<evidence type="ECO:0000313" key="4">
    <source>
        <dbReference type="EnsemblProtists" id="EKX48673"/>
    </source>
</evidence>
<feature type="signal peptide" evidence="1">
    <location>
        <begin position="1"/>
        <end position="20"/>
    </location>
</feature>
<dbReference type="AlphaFoldDB" id="L1JJG5"/>
<proteinExistence type="predicted"/>
<evidence type="ECO:0000313" key="3">
    <source>
        <dbReference type="EMBL" id="EKX48673.1"/>
    </source>
</evidence>
<dbReference type="EnsemblProtists" id="EKX48673">
    <property type="protein sequence ID" value="EKX48673"/>
    <property type="gene ID" value="GUITHDRAFT_105307"/>
</dbReference>
<dbReference type="CDD" id="cd00118">
    <property type="entry name" value="LysM"/>
    <property type="match status" value="1"/>
</dbReference>
<dbReference type="KEGG" id="gtt:GUITHDRAFT_105307"/>
<feature type="chain" id="PRO_5008771413" description="Fibronectin type-III domain-containing protein" evidence="1">
    <location>
        <begin position="21"/>
        <end position="851"/>
    </location>
</feature>
<evidence type="ECO:0000259" key="2">
    <source>
        <dbReference type="PROSITE" id="PS50853"/>
    </source>
</evidence>
<dbReference type="Proteomes" id="UP000011087">
    <property type="component" value="Unassembled WGS sequence"/>
</dbReference>
<dbReference type="OrthoDB" id="10636762at2759"/>
<organism evidence="3">
    <name type="scientific">Guillardia theta (strain CCMP2712)</name>
    <name type="common">Cryptophyte</name>
    <dbReference type="NCBI Taxonomy" id="905079"/>
    <lineage>
        <taxon>Eukaryota</taxon>
        <taxon>Cryptophyceae</taxon>
        <taxon>Pyrenomonadales</taxon>
        <taxon>Geminigeraceae</taxon>
        <taxon>Guillardia</taxon>
    </lineage>
</organism>
<evidence type="ECO:0000256" key="1">
    <source>
        <dbReference type="SAM" id="SignalP"/>
    </source>
</evidence>
<reference evidence="3 5" key="1">
    <citation type="journal article" date="2012" name="Nature">
        <title>Algal genomes reveal evolutionary mosaicism and the fate of nucleomorphs.</title>
        <authorList>
            <consortium name="DOE Joint Genome Institute"/>
            <person name="Curtis B.A."/>
            <person name="Tanifuji G."/>
            <person name="Burki F."/>
            <person name="Gruber A."/>
            <person name="Irimia M."/>
            <person name="Maruyama S."/>
            <person name="Arias M.C."/>
            <person name="Ball S.G."/>
            <person name="Gile G.H."/>
            <person name="Hirakawa Y."/>
            <person name="Hopkins J.F."/>
            <person name="Kuo A."/>
            <person name="Rensing S.A."/>
            <person name="Schmutz J."/>
            <person name="Symeonidi A."/>
            <person name="Elias M."/>
            <person name="Eveleigh R.J."/>
            <person name="Herman E.K."/>
            <person name="Klute M.J."/>
            <person name="Nakayama T."/>
            <person name="Obornik M."/>
            <person name="Reyes-Prieto A."/>
            <person name="Armbrust E.V."/>
            <person name="Aves S.J."/>
            <person name="Beiko R.G."/>
            <person name="Coutinho P."/>
            <person name="Dacks J.B."/>
            <person name="Durnford D.G."/>
            <person name="Fast N.M."/>
            <person name="Green B.R."/>
            <person name="Grisdale C.J."/>
            <person name="Hempel F."/>
            <person name="Henrissat B."/>
            <person name="Hoppner M.P."/>
            <person name="Ishida K."/>
            <person name="Kim E."/>
            <person name="Koreny L."/>
            <person name="Kroth P.G."/>
            <person name="Liu Y."/>
            <person name="Malik S.B."/>
            <person name="Maier U.G."/>
            <person name="McRose D."/>
            <person name="Mock T."/>
            <person name="Neilson J.A."/>
            <person name="Onodera N.T."/>
            <person name="Poole A.M."/>
            <person name="Pritham E.J."/>
            <person name="Richards T.A."/>
            <person name="Rocap G."/>
            <person name="Roy S.W."/>
            <person name="Sarai C."/>
            <person name="Schaack S."/>
            <person name="Shirato S."/>
            <person name="Slamovits C.H."/>
            <person name="Spencer D.F."/>
            <person name="Suzuki S."/>
            <person name="Worden A.Z."/>
            <person name="Zauner S."/>
            <person name="Barry K."/>
            <person name="Bell C."/>
            <person name="Bharti A.K."/>
            <person name="Crow J.A."/>
            <person name="Grimwood J."/>
            <person name="Kramer R."/>
            <person name="Lindquist E."/>
            <person name="Lucas S."/>
            <person name="Salamov A."/>
            <person name="McFadden G.I."/>
            <person name="Lane C.E."/>
            <person name="Keeling P.J."/>
            <person name="Gray M.W."/>
            <person name="Grigoriev I.V."/>
            <person name="Archibald J.M."/>
        </authorList>
    </citation>
    <scope>NUCLEOTIDE SEQUENCE</scope>
    <source>
        <strain evidence="3 5">CCMP2712</strain>
    </source>
</reference>
<feature type="domain" description="Fibronectin type-III" evidence="2">
    <location>
        <begin position="179"/>
        <end position="289"/>
    </location>
</feature>
<dbReference type="PROSITE" id="PS50853">
    <property type="entry name" value="FN3"/>
    <property type="match status" value="1"/>
</dbReference>
<dbReference type="GeneID" id="17305559"/>
<protein>
    <recommendedName>
        <fullName evidence="2">Fibronectin type-III domain-containing protein</fullName>
    </recommendedName>
</protein>
<keyword evidence="5" id="KW-1185">Reference proteome</keyword>
<name>L1JJG5_GUITC</name>
<reference evidence="5" key="2">
    <citation type="submission" date="2012-11" db="EMBL/GenBank/DDBJ databases">
        <authorList>
            <person name="Kuo A."/>
            <person name="Curtis B.A."/>
            <person name="Tanifuji G."/>
            <person name="Burki F."/>
            <person name="Gruber A."/>
            <person name="Irimia M."/>
            <person name="Maruyama S."/>
            <person name="Arias M.C."/>
            <person name="Ball S.G."/>
            <person name="Gile G.H."/>
            <person name="Hirakawa Y."/>
            <person name="Hopkins J.F."/>
            <person name="Rensing S.A."/>
            <person name="Schmutz J."/>
            <person name="Symeonidi A."/>
            <person name="Elias M."/>
            <person name="Eveleigh R.J."/>
            <person name="Herman E.K."/>
            <person name="Klute M.J."/>
            <person name="Nakayama T."/>
            <person name="Obornik M."/>
            <person name="Reyes-Prieto A."/>
            <person name="Armbrust E.V."/>
            <person name="Aves S.J."/>
            <person name="Beiko R.G."/>
            <person name="Coutinho P."/>
            <person name="Dacks J.B."/>
            <person name="Durnford D.G."/>
            <person name="Fast N.M."/>
            <person name="Green B.R."/>
            <person name="Grisdale C."/>
            <person name="Hempe F."/>
            <person name="Henrissat B."/>
            <person name="Hoppner M.P."/>
            <person name="Ishida K.-I."/>
            <person name="Kim E."/>
            <person name="Koreny L."/>
            <person name="Kroth P.G."/>
            <person name="Liu Y."/>
            <person name="Malik S.-B."/>
            <person name="Maier U.G."/>
            <person name="McRose D."/>
            <person name="Mock T."/>
            <person name="Neilson J.A."/>
            <person name="Onodera N.T."/>
            <person name="Poole A.M."/>
            <person name="Pritham E.J."/>
            <person name="Richards T.A."/>
            <person name="Rocap G."/>
            <person name="Roy S.W."/>
            <person name="Sarai C."/>
            <person name="Schaack S."/>
            <person name="Shirato S."/>
            <person name="Slamovits C.H."/>
            <person name="Spencer D.F."/>
            <person name="Suzuki S."/>
            <person name="Worden A.Z."/>
            <person name="Zauner S."/>
            <person name="Barry K."/>
            <person name="Bell C."/>
            <person name="Bharti A.K."/>
            <person name="Crow J.A."/>
            <person name="Grimwood J."/>
            <person name="Kramer R."/>
            <person name="Lindquist E."/>
            <person name="Lucas S."/>
            <person name="Salamov A."/>
            <person name="McFadden G.I."/>
            <person name="Lane C.E."/>
            <person name="Keeling P.J."/>
            <person name="Gray M.W."/>
            <person name="Grigoriev I.V."/>
            <person name="Archibald J.M."/>
        </authorList>
    </citation>
    <scope>NUCLEOTIDE SEQUENCE</scope>
    <source>
        <strain evidence="5">CCMP2712</strain>
    </source>
</reference>
<dbReference type="InterPro" id="IPR036116">
    <property type="entry name" value="FN3_sf"/>
</dbReference>
<dbReference type="Gene3D" id="3.10.350.10">
    <property type="entry name" value="LysM domain"/>
    <property type="match status" value="1"/>
</dbReference>
<reference evidence="4" key="3">
    <citation type="submission" date="2016-03" db="UniProtKB">
        <authorList>
            <consortium name="EnsemblProtists"/>
        </authorList>
    </citation>
    <scope>IDENTIFICATION</scope>
</reference>
<dbReference type="InterPro" id="IPR003961">
    <property type="entry name" value="FN3_dom"/>
</dbReference>
<dbReference type="HOGENOM" id="CLU_335399_0_0_1"/>